<dbReference type="eggNOG" id="ENOG502SEP2">
    <property type="taxonomic scope" value="Eukaryota"/>
</dbReference>
<dbReference type="EMBL" id="CR382124">
    <property type="protein sequence ID" value="CAH00293.1"/>
    <property type="molecule type" value="Genomic_DNA"/>
</dbReference>
<dbReference type="KEGG" id="kla:KLLA0_D02904g"/>
<reference evidence="1 2" key="1">
    <citation type="journal article" date="2004" name="Nature">
        <title>Genome evolution in yeasts.</title>
        <authorList>
            <consortium name="Genolevures"/>
            <person name="Dujon B."/>
            <person name="Sherman D."/>
            <person name="Fischer G."/>
            <person name="Durrens P."/>
            <person name="Casaregola S."/>
            <person name="Lafontaine I."/>
            <person name="de Montigny J."/>
            <person name="Marck C."/>
            <person name="Neuveglise C."/>
            <person name="Talla E."/>
            <person name="Goffard N."/>
            <person name="Frangeul L."/>
            <person name="Aigle M."/>
            <person name="Anthouard V."/>
            <person name="Babour A."/>
            <person name="Barbe V."/>
            <person name="Barnay S."/>
            <person name="Blanchin S."/>
            <person name="Beckerich J.M."/>
            <person name="Beyne E."/>
            <person name="Bleykasten C."/>
            <person name="Boisrame A."/>
            <person name="Boyer J."/>
            <person name="Cattolico L."/>
            <person name="Confanioleri F."/>
            <person name="de Daruvar A."/>
            <person name="Despons L."/>
            <person name="Fabre E."/>
            <person name="Fairhead C."/>
            <person name="Ferry-Dumazet H."/>
            <person name="Groppi A."/>
            <person name="Hantraye F."/>
            <person name="Hennequin C."/>
            <person name="Jauniaux N."/>
            <person name="Joyet P."/>
            <person name="Kachouri R."/>
            <person name="Kerrest A."/>
            <person name="Koszul R."/>
            <person name="Lemaire M."/>
            <person name="Lesur I."/>
            <person name="Ma L."/>
            <person name="Muller H."/>
            <person name="Nicaud J.M."/>
            <person name="Nikolski M."/>
            <person name="Oztas S."/>
            <person name="Ozier-Kalogeropoulos O."/>
            <person name="Pellenz S."/>
            <person name="Potier S."/>
            <person name="Richard G.F."/>
            <person name="Straub M.L."/>
            <person name="Suleau A."/>
            <person name="Swennene D."/>
            <person name="Tekaia F."/>
            <person name="Wesolowski-Louvel M."/>
            <person name="Westhof E."/>
            <person name="Wirth B."/>
            <person name="Zeniou-Meyer M."/>
            <person name="Zivanovic I."/>
            <person name="Bolotin-Fukuhara M."/>
            <person name="Thierry A."/>
            <person name="Bouchier C."/>
            <person name="Caudron B."/>
            <person name="Scarpelli C."/>
            <person name="Gaillardin C."/>
            <person name="Weissenbach J."/>
            <person name="Wincker P."/>
            <person name="Souciet J.L."/>
        </authorList>
    </citation>
    <scope>NUCLEOTIDE SEQUENCE [LARGE SCALE GENOMIC DNA]</scope>
    <source>
        <strain evidence="2">ATCC 8585 / CBS 2359 / DSM 70799 / NBRC 1267 / NRRL Y-1140 / WM37</strain>
    </source>
</reference>
<dbReference type="HOGENOM" id="CLU_2306560_0_0_1"/>
<dbReference type="Proteomes" id="UP000000598">
    <property type="component" value="Chromosome D"/>
</dbReference>
<dbReference type="GeneID" id="2893352"/>
<evidence type="ECO:0000313" key="1">
    <source>
        <dbReference type="EMBL" id="CAH00293.1"/>
    </source>
</evidence>
<dbReference type="InParanoid" id="Q6CS92"/>
<dbReference type="OMA" id="CVRGPFF"/>
<dbReference type="PaxDb" id="284590-Q6CS92"/>
<accession>Q6CS92</accession>
<keyword evidence="2" id="KW-1185">Reference proteome</keyword>
<organism evidence="1 2">
    <name type="scientific">Kluyveromyces lactis (strain ATCC 8585 / CBS 2359 / DSM 70799 / NBRC 1267 / NRRL Y-1140 / WM37)</name>
    <name type="common">Yeast</name>
    <name type="synonym">Candida sphaerica</name>
    <dbReference type="NCBI Taxonomy" id="284590"/>
    <lineage>
        <taxon>Eukaryota</taxon>
        <taxon>Fungi</taxon>
        <taxon>Dikarya</taxon>
        <taxon>Ascomycota</taxon>
        <taxon>Saccharomycotina</taxon>
        <taxon>Saccharomycetes</taxon>
        <taxon>Saccharomycetales</taxon>
        <taxon>Saccharomycetaceae</taxon>
        <taxon>Kluyveromyces</taxon>
    </lineage>
</organism>
<sequence length="100" mass="11270">MLVKYIGSLSEESTEFKELCNCLPEDVEKGKENLLKCVRGPFFQQAVDILDLATKQSYSGQQLSQMFGYSYTGEGPRALLEGLRNKGLQEKLKKQDSQSE</sequence>
<name>Q6CS92_KLULA</name>
<dbReference type="InterPro" id="IPR038108">
    <property type="entry name" value="RPN13_DEUBAD_sf"/>
</dbReference>
<dbReference type="STRING" id="284590.Q6CS92"/>
<protein>
    <submittedName>
        <fullName evidence="1">KLLA0D02904p</fullName>
    </submittedName>
</protein>
<dbReference type="RefSeq" id="XP_453197.1">
    <property type="nucleotide sequence ID" value="XM_453197.1"/>
</dbReference>
<dbReference type="Gene3D" id="1.10.2020.20">
    <property type="match status" value="1"/>
</dbReference>
<proteinExistence type="predicted"/>
<evidence type="ECO:0000313" key="2">
    <source>
        <dbReference type="Proteomes" id="UP000000598"/>
    </source>
</evidence>
<gene>
    <name evidence="1" type="ORF">KLLA0_D02904g</name>
</gene>
<dbReference type="AlphaFoldDB" id="Q6CS92"/>